<organism evidence="3 4">
    <name type="scientific">Gryllotalpicola koreensis</name>
    <dbReference type="NCBI Taxonomy" id="993086"/>
    <lineage>
        <taxon>Bacteria</taxon>
        <taxon>Bacillati</taxon>
        <taxon>Actinomycetota</taxon>
        <taxon>Actinomycetes</taxon>
        <taxon>Micrococcales</taxon>
        <taxon>Microbacteriaceae</taxon>
        <taxon>Gryllotalpicola</taxon>
    </lineage>
</organism>
<dbReference type="EMBL" id="BAABBW010000004">
    <property type="protein sequence ID" value="GAA4177992.1"/>
    <property type="molecule type" value="Genomic_DNA"/>
</dbReference>
<gene>
    <name evidence="3" type="ORF">GCM10022287_27620</name>
</gene>
<evidence type="ECO:0008006" key="5">
    <source>
        <dbReference type="Google" id="ProtNLM"/>
    </source>
</evidence>
<sequence>MSLLTTRLEAATTDRALAALGFRRDDRPDAKAAIAAALADRERLAEVEVLAERVRATIGAIGERVAPFDHPLAASNWGGIGVLPLLALLAVADDVRAFHRSRGIPAFVSDRSLSDLGQQVWVHRRTYGAFGLHTYGWLAAAFCGNLYSLGRLQFNLLRRADEWMLSTHIPETGPLTPESVDDSFAQAAAFFGEHFPDYPATAFHCESWLLDPQLARALAPASNIVRFQQRWRLEEKVGPADGDALFFVFRRRGDVDLSTLPRTTSLQRAVVEKLESGGHWGLWSGTCTAT</sequence>
<evidence type="ECO:0000259" key="2">
    <source>
        <dbReference type="Pfam" id="PF18164"/>
    </source>
</evidence>
<dbReference type="RefSeq" id="WP_344755390.1">
    <property type="nucleotide sequence ID" value="NZ_BAABBW010000004.1"/>
</dbReference>
<dbReference type="Gene3D" id="3.40.630.120">
    <property type="match status" value="1"/>
</dbReference>
<evidence type="ECO:0000259" key="1">
    <source>
        <dbReference type="Pfam" id="PF18082"/>
    </source>
</evidence>
<dbReference type="InterPro" id="IPR041644">
    <property type="entry name" value="GNAT_C"/>
</dbReference>
<comment type="caution">
    <text evidence="3">The sequence shown here is derived from an EMBL/GenBank/DDBJ whole genome shotgun (WGS) entry which is preliminary data.</text>
</comment>
<keyword evidence="4" id="KW-1185">Reference proteome</keyword>
<feature type="domain" description="N-acyltransferase N-terminal" evidence="1">
    <location>
        <begin position="12"/>
        <end position="144"/>
    </location>
</feature>
<dbReference type="InterPro" id="IPR041273">
    <property type="entry name" value="NAT_N"/>
</dbReference>
<dbReference type="Pfam" id="PF18082">
    <property type="entry name" value="NAT_N"/>
    <property type="match status" value="1"/>
</dbReference>
<feature type="domain" description="GNAT-like C-terminal" evidence="2">
    <location>
        <begin position="146"/>
        <end position="286"/>
    </location>
</feature>
<accession>A0ABP8A548</accession>
<proteinExistence type="predicted"/>
<reference evidence="4" key="1">
    <citation type="journal article" date="2019" name="Int. J. Syst. Evol. Microbiol.">
        <title>The Global Catalogue of Microorganisms (GCM) 10K type strain sequencing project: providing services to taxonomists for standard genome sequencing and annotation.</title>
        <authorList>
            <consortium name="The Broad Institute Genomics Platform"/>
            <consortium name="The Broad Institute Genome Sequencing Center for Infectious Disease"/>
            <person name="Wu L."/>
            <person name="Ma J."/>
        </authorList>
    </citation>
    <scope>NUCLEOTIDE SEQUENCE [LARGE SCALE GENOMIC DNA]</scope>
    <source>
        <strain evidence="4">JCM 17591</strain>
    </source>
</reference>
<evidence type="ECO:0000313" key="3">
    <source>
        <dbReference type="EMBL" id="GAA4177992.1"/>
    </source>
</evidence>
<dbReference type="Proteomes" id="UP001501079">
    <property type="component" value="Unassembled WGS sequence"/>
</dbReference>
<protein>
    <recommendedName>
        <fullName evidence="5">GNAT-like C-terminal domain-containing protein</fullName>
    </recommendedName>
</protein>
<name>A0ABP8A548_9MICO</name>
<dbReference type="Pfam" id="PF18164">
    <property type="entry name" value="GNAT_C"/>
    <property type="match status" value="1"/>
</dbReference>
<evidence type="ECO:0000313" key="4">
    <source>
        <dbReference type="Proteomes" id="UP001501079"/>
    </source>
</evidence>